<feature type="region of interest" description="Disordered" evidence="1">
    <location>
        <begin position="140"/>
        <end position="173"/>
    </location>
</feature>
<proteinExistence type="predicted"/>
<evidence type="ECO:0000256" key="2">
    <source>
        <dbReference type="SAM" id="Phobius"/>
    </source>
</evidence>
<feature type="compositionally biased region" description="Polar residues" evidence="1">
    <location>
        <begin position="68"/>
        <end position="77"/>
    </location>
</feature>
<dbReference type="EMBL" id="KV417304">
    <property type="protein sequence ID" value="KZO93104.1"/>
    <property type="molecule type" value="Genomic_DNA"/>
</dbReference>
<dbReference type="AlphaFoldDB" id="A0A167IZG8"/>
<feature type="compositionally biased region" description="Low complexity" evidence="1">
    <location>
        <begin position="78"/>
        <end position="88"/>
    </location>
</feature>
<evidence type="ECO:0000256" key="1">
    <source>
        <dbReference type="SAM" id="MobiDB-lite"/>
    </source>
</evidence>
<keyword evidence="4" id="KW-1185">Reference proteome</keyword>
<protein>
    <submittedName>
        <fullName evidence="3">Uncharacterized protein</fullName>
    </submittedName>
</protein>
<keyword evidence="2" id="KW-1133">Transmembrane helix</keyword>
<reference evidence="3 4" key="1">
    <citation type="journal article" date="2016" name="Mol. Biol. Evol.">
        <title>Comparative Genomics of Early-Diverging Mushroom-Forming Fungi Provides Insights into the Origins of Lignocellulose Decay Capabilities.</title>
        <authorList>
            <person name="Nagy L.G."/>
            <person name="Riley R."/>
            <person name="Tritt A."/>
            <person name="Adam C."/>
            <person name="Daum C."/>
            <person name="Floudas D."/>
            <person name="Sun H."/>
            <person name="Yadav J.S."/>
            <person name="Pangilinan J."/>
            <person name="Larsson K.H."/>
            <person name="Matsuura K."/>
            <person name="Barry K."/>
            <person name="Labutti K."/>
            <person name="Kuo R."/>
            <person name="Ohm R.A."/>
            <person name="Bhattacharya S.S."/>
            <person name="Shirouzu T."/>
            <person name="Yoshinaga Y."/>
            <person name="Martin F.M."/>
            <person name="Grigoriev I.V."/>
            <person name="Hibbett D.S."/>
        </authorList>
    </citation>
    <scope>NUCLEOTIDE SEQUENCE [LARGE SCALE GENOMIC DNA]</scope>
    <source>
        <strain evidence="3 4">TUFC12733</strain>
    </source>
</reference>
<name>A0A167IZG8_CALVF</name>
<accession>A0A167IZG8</accession>
<organism evidence="3 4">
    <name type="scientific">Calocera viscosa (strain TUFC12733)</name>
    <dbReference type="NCBI Taxonomy" id="1330018"/>
    <lineage>
        <taxon>Eukaryota</taxon>
        <taxon>Fungi</taxon>
        <taxon>Dikarya</taxon>
        <taxon>Basidiomycota</taxon>
        <taxon>Agaricomycotina</taxon>
        <taxon>Dacrymycetes</taxon>
        <taxon>Dacrymycetales</taxon>
        <taxon>Dacrymycetaceae</taxon>
        <taxon>Calocera</taxon>
    </lineage>
</organism>
<dbReference type="Proteomes" id="UP000076738">
    <property type="component" value="Unassembled WGS sequence"/>
</dbReference>
<feature type="region of interest" description="Disordered" evidence="1">
    <location>
        <begin position="68"/>
        <end position="88"/>
    </location>
</feature>
<keyword evidence="2" id="KW-0812">Transmembrane</keyword>
<gene>
    <name evidence="3" type="ORF">CALVIDRAFT_529731</name>
</gene>
<evidence type="ECO:0000313" key="3">
    <source>
        <dbReference type="EMBL" id="KZO93104.1"/>
    </source>
</evidence>
<feature type="transmembrane region" description="Helical" evidence="2">
    <location>
        <begin position="30"/>
        <end position="57"/>
    </location>
</feature>
<dbReference type="OrthoDB" id="3363417at2759"/>
<sequence>MSANASLPLLYALYRLINPPLPTPLDYLPLIFRLLALSIAGPFLFITCLEVAGYLIVRTLGFTTRVPSASAPQSGTVSPSSEPSSLPLKPIPLPVPPAQKLSDAHRTLAPPQLLIPAPSSRLPEKYETYFATPGEHGFELSGTGLFSPPDSREGSPPHSALEGSPRSALDIGVGVGGGKSSALGLVGDGVEIRSRQQAINGLKALTPVEAR</sequence>
<evidence type="ECO:0000313" key="4">
    <source>
        <dbReference type="Proteomes" id="UP000076738"/>
    </source>
</evidence>
<keyword evidence="2" id="KW-0472">Membrane</keyword>